<comment type="similarity">
    <text evidence="2">Belongs to the HPPK family.</text>
</comment>
<gene>
    <name evidence="14" type="ORF">SAMN04488524_0708</name>
</gene>
<keyword evidence="9" id="KW-0289">Folate biosynthesis</keyword>
<dbReference type="GO" id="GO:0046656">
    <property type="term" value="P:folic acid biosynthetic process"/>
    <property type="evidence" value="ECO:0007669"/>
    <property type="project" value="UniProtKB-KW"/>
</dbReference>
<name>A0A1W1ZHD5_9SPHI</name>
<dbReference type="CDD" id="cd00483">
    <property type="entry name" value="HPPK"/>
    <property type="match status" value="1"/>
</dbReference>
<reference evidence="15" key="1">
    <citation type="submission" date="2017-04" db="EMBL/GenBank/DDBJ databases">
        <authorList>
            <person name="Varghese N."/>
            <person name="Submissions S."/>
        </authorList>
    </citation>
    <scope>NUCLEOTIDE SEQUENCE [LARGE SCALE GENOMIC DNA]</scope>
    <source>
        <strain evidence="15">DSM 12126</strain>
    </source>
</reference>
<evidence type="ECO:0000256" key="10">
    <source>
        <dbReference type="ARBA" id="ARBA00029409"/>
    </source>
</evidence>
<evidence type="ECO:0000256" key="1">
    <source>
        <dbReference type="ARBA" id="ARBA00005051"/>
    </source>
</evidence>
<evidence type="ECO:0000313" key="15">
    <source>
        <dbReference type="Proteomes" id="UP000192756"/>
    </source>
</evidence>
<dbReference type="RefSeq" id="WP_084237020.1">
    <property type="nucleotide sequence ID" value="NZ_FWXT01000001.1"/>
</dbReference>
<dbReference type="EMBL" id="FWXT01000001">
    <property type="protein sequence ID" value="SMC47491.1"/>
    <property type="molecule type" value="Genomic_DNA"/>
</dbReference>
<evidence type="ECO:0000259" key="13">
    <source>
        <dbReference type="PROSITE" id="PS00794"/>
    </source>
</evidence>
<evidence type="ECO:0000256" key="4">
    <source>
        <dbReference type="ARBA" id="ARBA00016218"/>
    </source>
</evidence>
<dbReference type="AlphaFoldDB" id="A0A1W1ZHD5"/>
<dbReference type="GO" id="GO:0003848">
    <property type="term" value="F:2-amino-4-hydroxy-6-hydroxymethyldihydropteridine diphosphokinase activity"/>
    <property type="evidence" value="ECO:0007669"/>
    <property type="project" value="UniProtKB-EC"/>
</dbReference>
<dbReference type="Gene3D" id="3.30.70.560">
    <property type="entry name" value="7,8-Dihydro-6-hydroxymethylpterin-pyrophosphokinase HPPK"/>
    <property type="match status" value="1"/>
</dbReference>
<dbReference type="Pfam" id="PF01288">
    <property type="entry name" value="HPPK"/>
    <property type="match status" value="1"/>
</dbReference>
<keyword evidence="5" id="KW-0808">Transferase</keyword>
<keyword evidence="8" id="KW-0067">ATP-binding</keyword>
<evidence type="ECO:0000256" key="12">
    <source>
        <dbReference type="ARBA" id="ARBA00033413"/>
    </source>
</evidence>
<dbReference type="OrthoDB" id="9808041at2"/>
<evidence type="ECO:0000256" key="5">
    <source>
        <dbReference type="ARBA" id="ARBA00022679"/>
    </source>
</evidence>
<evidence type="ECO:0000313" key="14">
    <source>
        <dbReference type="EMBL" id="SMC47491.1"/>
    </source>
</evidence>
<keyword evidence="15" id="KW-1185">Reference proteome</keyword>
<sequence length="164" mass="18831">MHLDTEKAYLLLGSNLGERNKLLTAALEQIEKRIGPILLKSSLYETAAWGREDQPSFLNRAVVVETAFSPLQLLEEILAIELDLGRVRHEKWGSRLIDIDIIFFGDKIIDLGKRLHIPHPHMQDRKFVLEPMAEIVPDYIHPVFRRSVSEILERLSDNLSVSKI</sequence>
<dbReference type="NCBIfam" id="TIGR01498">
    <property type="entry name" value="folK"/>
    <property type="match status" value="1"/>
</dbReference>
<keyword evidence="6" id="KW-0547">Nucleotide-binding</keyword>
<protein>
    <recommendedName>
        <fullName evidence="4">2-amino-4-hydroxy-6-hydroxymethyldihydropteridine pyrophosphokinase</fullName>
        <ecNumber evidence="3">2.7.6.3</ecNumber>
    </recommendedName>
    <alternativeName>
        <fullName evidence="11">6-hydroxymethyl-7,8-dihydropterin pyrophosphokinase</fullName>
    </alternativeName>
    <alternativeName>
        <fullName evidence="12">7,8-dihydro-6-hydroxymethylpterin-pyrophosphokinase</fullName>
    </alternativeName>
</protein>
<keyword evidence="7 14" id="KW-0418">Kinase</keyword>
<dbReference type="GO" id="GO:0005524">
    <property type="term" value="F:ATP binding"/>
    <property type="evidence" value="ECO:0007669"/>
    <property type="project" value="UniProtKB-KW"/>
</dbReference>
<dbReference type="InterPro" id="IPR035907">
    <property type="entry name" value="Hppk_sf"/>
</dbReference>
<dbReference type="PANTHER" id="PTHR43071:SF1">
    <property type="entry name" value="2-AMINO-4-HYDROXY-6-HYDROXYMETHYLDIHYDROPTERIDINE PYROPHOSPHOKINASE"/>
    <property type="match status" value="1"/>
</dbReference>
<evidence type="ECO:0000256" key="11">
    <source>
        <dbReference type="ARBA" id="ARBA00029766"/>
    </source>
</evidence>
<evidence type="ECO:0000256" key="2">
    <source>
        <dbReference type="ARBA" id="ARBA00005810"/>
    </source>
</evidence>
<dbReference type="PANTHER" id="PTHR43071">
    <property type="entry name" value="2-AMINO-4-HYDROXY-6-HYDROXYMETHYLDIHYDROPTERIDINE PYROPHOSPHOKINASE"/>
    <property type="match status" value="1"/>
</dbReference>
<organism evidence="14 15">
    <name type="scientific">Pedobacter africanus</name>
    <dbReference type="NCBI Taxonomy" id="151894"/>
    <lineage>
        <taxon>Bacteria</taxon>
        <taxon>Pseudomonadati</taxon>
        <taxon>Bacteroidota</taxon>
        <taxon>Sphingobacteriia</taxon>
        <taxon>Sphingobacteriales</taxon>
        <taxon>Sphingobacteriaceae</taxon>
        <taxon>Pedobacter</taxon>
    </lineage>
</organism>
<evidence type="ECO:0000256" key="8">
    <source>
        <dbReference type="ARBA" id="ARBA00022840"/>
    </source>
</evidence>
<comment type="pathway">
    <text evidence="1">Cofactor biosynthesis; tetrahydrofolate biosynthesis; 2-amino-4-hydroxy-6-hydroxymethyl-7,8-dihydropteridine diphosphate from 7,8-dihydroneopterin triphosphate: step 4/4.</text>
</comment>
<evidence type="ECO:0000256" key="7">
    <source>
        <dbReference type="ARBA" id="ARBA00022777"/>
    </source>
</evidence>
<dbReference type="PROSITE" id="PS00794">
    <property type="entry name" value="HPPK"/>
    <property type="match status" value="1"/>
</dbReference>
<dbReference type="Proteomes" id="UP000192756">
    <property type="component" value="Unassembled WGS sequence"/>
</dbReference>
<dbReference type="InterPro" id="IPR000550">
    <property type="entry name" value="Hppk"/>
</dbReference>
<evidence type="ECO:0000256" key="9">
    <source>
        <dbReference type="ARBA" id="ARBA00022909"/>
    </source>
</evidence>
<evidence type="ECO:0000256" key="3">
    <source>
        <dbReference type="ARBA" id="ARBA00013253"/>
    </source>
</evidence>
<dbReference type="UniPathway" id="UPA00077">
    <property type="reaction ID" value="UER00155"/>
</dbReference>
<dbReference type="SUPFAM" id="SSF55083">
    <property type="entry name" value="6-hydroxymethyl-7,8-dihydropterin pyrophosphokinase, HPPK"/>
    <property type="match status" value="1"/>
</dbReference>
<evidence type="ECO:0000256" key="6">
    <source>
        <dbReference type="ARBA" id="ARBA00022741"/>
    </source>
</evidence>
<feature type="domain" description="7,8-dihydro-6-hydroxymethylpterin-pyrophosphokinase" evidence="13">
    <location>
        <begin position="91"/>
        <end position="102"/>
    </location>
</feature>
<dbReference type="GO" id="GO:0016301">
    <property type="term" value="F:kinase activity"/>
    <property type="evidence" value="ECO:0007669"/>
    <property type="project" value="UniProtKB-KW"/>
</dbReference>
<dbReference type="GO" id="GO:0046654">
    <property type="term" value="P:tetrahydrofolate biosynthetic process"/>
    <property type="evidence" value="ECO:0007669"/>
    <property type="project" value="UniProtKB-UniPathway"/>
</dbReference>
<dbReference type="EC" id="2.7.6.3" evidence="3"/>
<comment type="function">
    <text evidence="10">Catalyzes the transfer of pyrophosphate from adenosine triphosphate (ATP) to 6-hydroxymethyl-7,8-dihydropterin, an enzymatic step in folate biosynthesis pathway.</text>
</comment>
<accession>A0A1W1ZHD5</accession>
<proteinExistence type="inferred from homology"/>
<dbReference type="STRING" id="151894.SAMN04488524_0708"/>